<evidence type="ECO:0000259" key="2">
    <source>
        <dbReference type="Pfam" id="PF21113"/>
    </source>
</evidence>
<name>A0ABV1CY13_9FIRM</name>
<evidence type="ECO:0000313" key="3">
    <source>
        <dbReference type="EMBL" id="MEQ2423024.1"/>
    </source>
</evidence>
<dbReference type="Gene3D" id="3.90.226.30">
    <property type="match status" value="1"/>
</dbReference>
<dbReference type="InterPro" id="IPR047926">
    <property type="entry name" value="Ni_dep_LarA"/>
</dbReference>
<dbReference type="Proteomes" id="UP001433088">
    <property type="component" value="Unassembled WGS sequence"/>
</dbReference>
<dbReference type="Pfam" id="PF21113">
    <property type="entry name" value="LarA_C"/>
    <property type="match status" value="1"/>
</dbReference>
<dbReference type="InterPro" id="IPR048068">
    <property type="entry name" value="LarA-like"/>
</dbReference>
<protein>
    <submittedName>
        <fullName evidence="3">Nickel-dependent lactate racemase</fullName>
    </submittedName>
</protein>
<proteinExistence type="predicted"/>
<dbReference type="PANTHER" id="PTHR33171:SF17">
    <property type="entry name" value="LARA-LIKE N-TERMINAL DOMAIN-CONTAINING PROTEIN"/>
    <property type="match status" value="1"/>
</dbReference>
<organism evidence="3 4">
    <name type="scientific">Megasphaera intestinihominis</name>
    <dbReference type="NCBI Taxonomy" id="3133159"/>
    <lineage>
        <taxon>Bacteria</taxon>
        <taxon>Bacillati</taxon>
        <taxon>Bacillota</taxon>
        <taxon>Negativicutes</taxon>
        <taxon>Veillonellales</taxon>
        <taxon>Veillonellaceae</taxon>
        <taxon>Megasphaera</taxon>
    </lineage>
</organism>
<sequence length="427" mass="46214">MHTFSLPFGKEKIKFELPEEQVAGVLVSHAHEYKAPKSEAELVADALANPIGSPKLSELAKGKKNCVIISSDHTRPVPSHIIMPQLLAELRKGNPDIDITILIATGMHRATTKEELIAKYGKEIAEHEKFVIHVSRNDEDMVSVGTLPSGGDCRINKVAANADLLISEGFIEPHFFAGMSGGRKSVLPGIASKVTVLANHCSEFINSPNARTGILQGNPIHEDMLYAAKAAKLAFICNVVIDADKKVIAAFAGDREKAHYAGVDFEMKLAGVKPVPADIVITTNGGYPLDQNIYQSVKGMTAAEATCKEGGVIIDVSSCSDGHGGEDFYNNLKNAESIQKAMDEILARGRNETVFDQWEAQILMRMLLKFTIIMVTEAPQQMVEDMHMKYAASIDDALAMAKDVLAKKGITDPKITVIPDGVSVIVK</sequence>
<dbReference type="InterPro" id="IPR018657">
    <property type="entry name" value="LarA-like_N"/>
</dbReference>
<dbReference type="EMBL" id="JBBMEU010000072">
    <property type="protein sequence ID" value="MEQ2423024.1"/>
    <property type="molecule type" value="Genomic_DNA"/>
</dbReference>
<evidence type="ECO:0000259" key="1">
    <source>
        <dbReference type="Pfam" id="PF09861"/>
    </source>
</evidence>
<dbReference type="InterPro" id="IPR043166">
    <property type="entry name" value="LarA-like_C"/>
</dbReference>
<dbReference type="InterPro" id="IPR048520">
    <property type="entry name" value="LarA_C"/>
</dbReference>
<accession>A0ABV1CY13</accession>
<dbReference type="Gene3D" id="3.40.50.11440">
    <property type="match status" value="1"/>
</dbReference>
<feature type="domain" description="Lactate racemase C-terminal" evidence="2">
    <location>
        <begin position="272"/>
        <end position="426"/>
    </location>
</feature>
<dbReference type="Pfam" id="PF09861">
    <property type="entry name" value="Lar_N"/>
    <property type="match status" value="1"/>
</dbReference>
<keyword evidence="4" id="KW-1185">Reference proteome</keyword>
<reference evidence="3 4" key="1">
    <citation type="submission" date="2024-03" db="EMBL/GenBank/DDBJ databases">
        <title>Human intestinal bacterial collection.</title>
        <authorList>
            <person name="Pauvert C."/>
            <person name="Hitch T.C.A."/>
            <person name="Clavel T."/>
        </authorList>
    </citation>
    <scope>NUCLEOTIDE SEQUENCE [LARGE SCALE GENOMIC DNA]</scope>
    <source>
        <strain evidence="3 4">CLA-AA-H81</strain>
    </source>
</reference>
<gene>
    <name evidence="3" type="primary">larA</name>
    <name evidence="3" type="ORF">WMO23_09830</name>
</gene>
<dbReference type="NCBIfam" id="NF033504">
    <property type="entry name" value="Ni_dep_LarA"/>
    <property type="match status" value="1"/>
</dbReference>
<dbReference type="PANTHER" id="PTHR33171">
    <property type="entry name" value="LAR_N DOMAIN-CONTAINING PROTEIN"/>
    <property type="match status" value="1"/>
</dbReference>
<evidence type="ECO:0000313" key="4">
    <source>
        <dbReference type="Proteomes" id="UP001433088"/>
    </source>
</evidence>
<dbReference type="RefSeq" id="WP_296821032.1">
    <property type="nucleotide sequence ID" value="NZ_JBBMEU010000072.1"/>
</dbReference>
<feature type="domain" description="LarA-like N-terminal" evidence="1">
    <location>
        <begin position="8"/>
        <end position="213"/>
    </location>
</feature>
<comment type="caution">
    <text evidence="3">The sequence shown here is derived from an EMBL/GenBank/DDBJ whole genome shotgun (WGS) entry which is preliminary data.</text>
</comment>